<dbReference type="SUPFAM" id="SSF53613">
    <property type="entry name" value="Ribokinase-like"/>
    <property type="match status" value="1"/>
</dbReference>
<dbReference type="AlphaFoldDB" id="J1HL38"/>
<keyword evidence="10 11" id="KW-0784">Thiamine biosynthesis</keyword>
<keyword evidence="9 11" id="KW-0460">Magnesium</keyword>
<comment type="catalytic activity">
    <reaction evidence="1 11">
        <text>5-(2-hydroxyethyl)-4-methylthiazole + ATP = 4-methyl-5-(2-phosphooxyethyl)-thiazole + ADP + H(+)</text>
        <dbReference type="Rhea" id="RHEA:24212"/>
        <dbReference type="ChEBI" id="CHEBI:15378"/>
        <dbReference type="ChEBI" id="CHEBI:17957"/>
        <dbReference type="ChEBI" id="CHEBI:30616"/>
        <dbReference type="ChEBI" id="CHEBI:58296"/>
        <dbReference type="ChEBI" id="CHEBI:456216"/>
        <dbReference type="EC" id="2.7.1.50"/>
    </reaction>
</comment>
<evidence type="ECO:0000256" key="10">
    <source>
        <dbReference type="ARBA" id="ARBA00022977"/>
    </source>
</evidence>
<name>J1HL38_9ACTO</name>
<evidence type="ECO:0000256" key="11">
    <source>
        <dbReference type="HAMAP-Rule" id="MF_00228"/>
    </source>
</evidence>
<keyword evidence="7 11" id="KW-0418">Kinase</keyword>
<comment type="pathway">
    <text evidence="3 11">Cofactor biosynthesis; thiamine diphosphate biosynthesis; 4-methyl-5-(2-phosphoethyl)-thiazole from 5-(2-hydroxyethyl)-4-methylthiazole: step 1/1.</text>
</comment>
<evidence type="ECO:0000256" key="4">
    <source>
        <dbReference type="ARBA" id="ARBA00022679"/>
    </source>
</evidence>
<comment type="similarity">
    <text evidence="11">Belongs to the Thz kinase family.</text>
</comment>
<dbReference type="OrthoDB" id="8909021at2"/>
<dbReference type="GO" id="GO:0000287">
    <property type="term" value="F:magnesium ion binding"/>
    <property type="evidence" value="ECO:0007669"/>
    <property type="project" value="UniProtKB-UniRule"/>
</dbReference>
<dbReference type="InterPro" id="IPR000417">
    <property type="entry name" value="Hyethyz_kinase"/>
</dbReference>
<evidence type="ECO:0000256" key="6">
    <source>
        <dbReference type="ARBA" id="ARBA00022741"/>
    </source>
</evidence>
<evidence type="ECO:0000256" key="2">
    <source>
        <dbReference type="ARBA" id="ARBA00001946"/>
    </source>
</evidence>
<evidence type="ECO:0000256" key="7">
    <source>
        <dbReference type="ARBA" id="ARBA00022777"/>
    </source>
</evidence>
<dbReference type="CDD" id="cd01170">
    <property type="entry name" value="THZ_kinase"/>
    <property type="match status" value="1"/>
</dbReference>
<comment type="function">
    <text evidence="11">Catalyzes the phosphorylation of the hydroxyl group of 4-methyl-5-beta-hydroxyethylthiazole (THZ).</text>
</comment>
<dbReference type="EMBL" id="AKFT01000069">
    <property type="protein sequence ID" value="EJF46268.1"/>
    <property type="molecule type" value="Genomic_DNA"/>
</dbReference>
<evidence type="ECO:0000256" key="5">
    <source>
        <dbReference type="ARBA" id="ARBA00022723"/>
    </source>
</evidence>
<dbReference type="Pfam" id="PF02110">
    <property type="entry name" value="HK"/>
    <property type="match status" value="1"/>
</dbReference>
<dbReference type="GO" id="GO:0009228">
    <property type="term" value="P:thiamine biosynthetic process"/>
    <property type="evidence" value="ECO:0007669"/>
    <property type="project" value="UniProtKB-KW"/>
</dbReference>
<feature type="binding site" evidence="11">
    <location>
        <position position="199"/>
    </location>
    <ligand>
        <name>substrate</name>
    </ligand>
</feature>
<dbReference type="GO" id="GO:0005524">
    <property type="term" value="F:ATP binding"/>
    <property type="evidence" value="ECO:0007669"/>
    <property type="project" value="UniProtKB-UniRule"/>
</dbReference>
<dbReference type="GO" id="GO:0009229">
    <property type="term" value="P:thiamine diphosphate biosynthetic process"/>
    <property type="evidence" value="ECO:0007669"/>
    <property type="project" value="UniProtKB-UniRule"/>
</dbReference>
<protein>
    <recommendedName>
        <fullName evidence="11">Hydroxyethylthiazole kinase</fullName>
        <ecNumber evidence="11">2.7.1.50</ecNumber>
    </recommendedName>
    <alternativeName>
        <fullName evidence="11">4-methyl-5-beta-hydroxyethylthiazole kinase</fullName>
        <shortName evidence="11">TH kinase</shortName>
        <shortName evidence="11">Thz kinase</shortName>
    </alternativeName>
</protein>
<keyword evidence="8 11" id="KW-0067">ATP-binding</keyword>
<dbReference type="PRINTS" id="PR01099">
    <property type="entry name" value="HYETHTZKNASE"/>
</dbReference>
<dbReference type="Proteomes" id="UP000002941">
    <property type="component" value="Unassembled WGS sequence"/>
</dbReference>
<dbReference type="InterPro" id="IPR029056">
    <property type="entry name" value="Ribokinase-like"/>
</dbReference>
<proteinExistence type="inferred from homology"/>
<evidence type="ECO:0000256" key="3">
    <source>
        <dbReference type="ARBA" id="ARBA00004868"/>
    </source>
</evidence>
<comment type="cofactor">
    <cofactor evidence="2 11">
        <name>Mg(2+)</name>
        <dbReference type="ChEBI" id="CHEBI:18420"/>
    </cofactor>
</comment>
<keyword evidence="6 11" id="KW-0547">Nucleotide-binding</keyword>
<dbReference type="UniPathway" id="UPA00060">
    <property type="reaction ID" value="UER00139"/>
</dbReference>
<dbReference type="GO" id="GO:0004417">
    <property type="term" value="F:hydroxyethylthiazole kinase activity"/>
    <property type="evidence" value="ECO:0007669"/>
    <property type="project" value="UniProtKB-UniRule"/>
</dbReference>
<dbReference type="EC" id="2.7.1.50" evidence="11"/>
<accession>J1HL38</accession>
<evidence type="ECO:0000313" key="12">
    <source>
        <dbReference type="EMBL" id="EJF46268.1"/>
    </source>
</evidence>
<dbReference type="PATRIC" id="fig|1125718.3.peg.1036"/>
<gene>
    <name evidence="11" type="primary">thiM</name>
    <name evidence="12" type="ORF">HMPREF1318_2016</name>
</gene>
<feature type="binding site" evidence="11">
    <location>
        <position position="172"/>
    </location>
    <ligand>
        <name>ATP</name>
        <dbReference type="ChEBI" id="CHEBI:30616"/>
    </ligand>
</feature>
<keyword evidence="13" id="KW-1185">Reference proteome</keyword>
<sequence>MSILVHDPDLKRVRPVLTAVRERAPLVHCLSAAVSMGIVADGLLAAGARPMMTETLDEAPHMVTLANALLINLGTLSTDGSEGIPATVEAAQGLGLPWVLDPAAVGIAPVRTAMARRLLKRHPAVVRANASEVLALTGEAGGRGADSTAVPDEAVRAARQVSALTGGVVAISGVEDLLIDARRELRVARGTPLLTRVTGTGCLLGALTAACLGAGAAPLEAADAATVWIAVAGELAETRAPRPGSFRTALLDSLDEVAL</sequence>
<dbReference type="eggNOG" id="COG2145">
    <property type="taxonomic scope" value="Bacteria"/>
</dbReference>
<dbReference type="Gene3D" id="3.40.1190.20">
    <property type="match status" value="1"/>
</dbReference>
<evidence type="ECO:0000256" key="1">
    <source>
        <dbReference type="ARBA" id="ARBA00001771"/>
    </source>
</evidence>
<feature type="binding site" evidence="11">
    <location>
        <position position="127"/>
    </location>
    <ligand>
        <name>ATP</name>
        <dbReference type="ChEBI" id="CHEBI:30616"/>
    </ligand>
</feature>
<evidence type="ECO:0000256" key="8">
    <source>
        <dbReference type="ARBA" id="ARBA00022840"/>
    </source>
</evidence>
<dbReference type="HAMAP" id="MF_00228">
    <property type="entry name" value="Thz_kinase"/>
    <property type="match status" value="1"/>
</dbReference>
<reference evidence="12 13" key="1">
    <citation type="submission" date="2012-05" db="EMBL/GenBank/DDBJ databases">
        <authorList>
            <person name="Harkins D.M."/>
            <person name="Madupu R."/>
            <person name="Durkin A.S."/>
            <person name="Torralba M."/>
            <person name="Methe B."/>
            <person name="Sutton G.G."/>
            <person name="Nelson K.E."/>
        </authorList>
    </citation>
    <scope>NUCLEOTIDE SEQUENCE [LARGE SCALE GENOMIC DNA]</scope>
    <source>
        <strain evidence="12 13">F0489</strain>
    </source>
</reference>
<dbReference type="RefSeq" id="WP_008730883.1">
    <property type="nucleotide sequence ID" value="NZ_AKFT01000069.1"/>
</dbReference>
<evidence type="ECO:0000313" key="13">
    <source>
        <dbReference type="Proteomes" id="UP000002941"/>
    </source>
</evidence>
<keyword evidence="4 11" id="KW-0808">Transferase</keyword>
<comment type="caution">
    <text evidence="12">The sequence shown here is derived from an EMBL/GenBank/DDBJ whole genome shotgun (WGS) entry which is preliminary data.</text>
</comment>
<dbReference type="PIRSF" id="PIRSF000513">
    <property type="entry name" value="Thz_kinase"/>
    <property type="match status" value="1"/>
</dbReference>
<dbReference type="NCBIfam" id="NF006830">
    <property type="entry name" value="PRK09355.1"/>
    <property type="match status" value="1"/>
</dbReference>
<keyword evidence="5 11" id="KW-0479">Metal-binding</keyword>
<evidence type="ECO:0000256" key="9">
    <source>
        <dbReference type="ARBA" id="ARBA00022842"/>
    </source>
</evidence>
<feature type="binding site" evidence="11">
    <location>
        <position position="52"/>
    </location>
    <ligand>
        <name>substrate</name>
    </ligand>
</feature>
<organism evidence="12 13">
    <name type="scientific">Actinomyces massiliensis F0489</name>
    <dbReference type="NCBI Taxonomy" id="1125718"/>
    <lineage>
        <taxon>Bacteria</taxon>
        <taxon>Bacillati</taxon>
        <taxon>Actinomycetota</taxon>
        <taxon>Actinomycetes</taxon>
        <taxon>Actinomycetales</taxon>
        <taxon>Actinomycetaceae</taxon>
        <taxon>Actinomyces</taxon>
    </lineage>
</organism>